<dbReference type="Proteomes" id="UP000054988">
    <property type="component" value="Unassembled WGS sequence"/>
</dbReference>
<evidence type="ECO:0000313" key="1">
    <source>
        <dbReference type="EMBL" id="KTB32106.1"/>
    </source>
</evidence>
<protein>
    <submittedName>
        <fullName evidence="1">Uncharacterized protein</fullName>
    </submittedName>
</protein>
<comment type="caution">
    <text evidence="1">The sequence shown here is derived from an EMBL/GenBank/DDBJ whole genome shotgun (WGS) entry which is preliminary data.</text>
</comment>
<organism evidence="1 2">
    <name type="scientific">Moniliophthora roreri</name>
    <name type="common">Frosty pod rot fungus</name>
    <name type="synonym">Monilia roreri</name>
    <dbReference type="NCBI Taxonomy" id="221103"/>
    <lineage>
        <taxon>Eukaryota</taxon>
        <taxon>Fungi</taxon>
        <taxon>Dikarya</taxon>
        <taxon>Basidiomycota</taxon>
        <taxon>Agaricomycotina</taxon>
        <taxon>Agaricomycetes</taxon>
        <taxon>Agaricomycetidae</taxon>
        <taxon>Agaricales</taxon>
        <taxon>Marasmiineae</taxon>
        <taxon>Marasmiaceae</taxon>
        <taxon>Moniliophthora</taxon>
    </lineage>
</organism>
<dbReference type="EMBL" id="LATX01002258">
    <property type="protein sequence ID" value="KTB32106.1"/>
    <property type="molecule type" value="Genomic_DNA"/>
</dbReference>
<accession>A0A0W0F6Y4</accession>
<name>A0A0W0F6Y4_MONRR</name>
<gene>
    <name evidence="1" type="ORF">WG66_15324</name>
</gene>
<dbReference type="AlphaFoldDB" id="A0A0W0F6Y4"/>
<reference evidence="1 2" key="1">
    <citation type="submission" date="2015-12" db="EMBL/GenBank/DDBJ databases">
        <title>Draft genome sequence of Moniliophthora roreri, the causal agent of frosty pod rot of cacao.</title>
        <authorList>
            <person name="Aime M.C."/>
            <person name="Diaz-Valderrama J.R."/>
            <person name="Kijpornyongpan T."/>
            <person name="Phillips-Mora W."/>
        </authorList>
    </citation>
    <scope>NUCLEOTIDE SEQUENCE [LARGE SCALE GENOMIC DNA]</scope>
    <source>
        <strain evidence="1 2">MCA 2952</strain>
    </source>
</reference>
<evidence type="ECO:0000313" key="2">
    <source>
        <dbReference type="Proteomes" id="UP000054988"/>
    </source>
</evidence>
<proteinExistence type="predicted"/>
<sequence length="147" mass="16793">MFGDPENPCVVYQGFSSAANGIEQLSKRHKKGGRKTERRVEGNVIGSIDASPSSPMPTPLNIAVITLEWPPHHHKFPTKVNHHSRNQWPRNHQLRCMGVFWVADHDYDVAKISCSRLDIDIDTRKTLSLYPRFRPQPTTPESPREPF</sequence>